<dbReference type="AlphaFoldDB" id="A0A919UBX6"/>
<dbReference type="InterPro" id="IPR011051">
    <property type="entry name" value="RmlC_Cupin_sf"/>
</dbReference>
<dbReference type="Proteomes" id="UP000660611">
    <property type="component" value="Unassembled WGS sequence"/>
</dbReference>
<protein>
    <submittedName>
        <fullName evidence="2">Cupin</fullName>
    </submittedName>
</protein>
<dbReference type="Gene3D" id="2.60.120.10">
    <property type="entry name" value="Jelly Rolls"/>
    <property type="match status" value="1"/>
</dbReference>
<evidence type="ECO:0000313" key="2">
    <source>
        <dbReference type="EMBL" id="GIG45088.1"/>
    </source>
</evidence>
<dbReference type="PANTHER" id="PTHR36440:SF1">
    <property type="entry name" value="PUTATIVE (AFU_ORTHOLOGUE AFUA_8G07350)-RELATED"/>
    <property type="match status" value="1"/>
</dbReference>
<dbReference type="SUPFAM" id="SSF51182">
    <property type="entry name" value="RmlC-like cupins"/>
    <property type="match status" value="1"/>
</dbReference>
<keyword evidence="3" id="KW-1185">Reference proteome</keyword>
<accession>A0A919UBX6</accession>
<evidence type="ECO:0000259" key="1">
    <source>
        <dbReference type="Pfam" id="PF07883"/>
    </source>
</evidence>
<dbReference type="InterPro" id="IPR014710">
    <property type="entry name" value="RmlC-like_jellyroll"/>
</dbReference>
<proteinExistence type="predicted"/>
<dbReference type="RefSeq" id="WP_203846893.1">
    <property type="nucleotide sequence ID" value="NZ_BAAAVW010000009.1"/>
</dbReference>
<feature type="domain" description="Cupin type-2" evidence="1">
    <location>
        <begin position="44"/>
        <end position="111"/>
    </location>
</feature>
<organism evidence="2 3">
    <name type="scientific">Dactylosporangium siamense</name>
    <dbReference type="NCBI Taxonomy" id="685454"/>
    <lineage>
        <taxon>Bacteria</taxon>
        <taxon>Bacillati</taxon>
        <taxon>Actinomycetota</taxon>
        <taxon>Actinomycetes</taxon>
        <taxon>Micromonosporales</taxon>
        <taxon>Micromonosporaceae</taxon>
        <taxon>Dactylosporangium</taxon>
    </lineage>
</organism>
<dbReference type="Pfam" id="PF07883">
    <property type="entry name" value="Cupin_2"/>
    <property type="match status" value="1"/>
</dbReference>
<sequence>MTTNAITLVRADKAEVLDSDPASVITLLLDPEHTGGALTANRTLLKHGTDGAPPHLHTRSGELFFVLDGALELLVGDELHTLHRGDTLFVPPNTPHAFAPADGRDADFLVVITPGKPRFDYYRLLDQVHRGEATWQQVGETQDRYDNHYVDSPVWASRRSAVQQGDR</sequence>
<name>A0A919UBX6_9ACTN</name>
<dbReference type="InterPro" id="IPR013096">
    <property type="entry name" value="Cupin_2"/>
</dbReference>
<evidence type="ECO:0000313" key="3">
    <source>
        <dbReference type="Proteomes" id="UP000660611"/>
    </source>
</evidence>
<gene>
    <name evidence="2" type="ORF">Dsi01nite_031290</name>
</gene>
<dbReference type="InterPro" id="IPR053146">
    <property type="entry name" value="QDO-like"/>
</dbReference>
<comment type="caution">
    <text evidence="2">The sequence shown here is derived from an EMBL/GenBank/DDBJ whole genome shotgun (WGS) entry which is preliminary data.</text>
</comment>
<dbReference type="PANTHER" id="PTHR36440">
    <property type="entry name" value="PUTATIVE (AFU_ORTHOLOGUE AFUA_8G07350)-RELATED"/>
    <property type="match status" value="1"/>
</dbReference>
<dbReference type="EMBL" id="BONQ01000049">
    <property type="protein sequence ID" value="GIG45088.1"/>
    <property type="molecule type" value="Genomic_DNA"/>
</dbReference>
<reference evidence="2" key="1">
    <citation type="submission" date="2021-01" db="EMBL/GenBank/DDBJ databases">
        <title>Whole genome shotgun sequence of Dactylosporangium siamense NBRC 106093.</title>
        <authorList>
            <person name="Komaki H."/>
            <person name="Tamura T."/>
        </authorList>
    </citation>
    <scope>NUCLEOTIDE SEQUENCE</scope>
    <source>
        <strain evidence="2">NBRC 106093</strain>
    </source>
</reference>